<gene>
    <name evidence="2" type="ORF">RhiirA5_402837</name>
</gene>
<evidence type="ECO:0000256" key="1">
    <source>
        <dbReference type="SAM" id="Phobius"/>
    </source>
</evidence>
<dbReference type="AlphaFoldDB" id="A0A2N0P3L3"/>
<dbReference type="VEuPathDB" id="FungiDB:RhiirA1_439517"/>
<reference evidence="2 3" key="2">
    <citation type="submission" date="2017-09" db="EMBL/GenBank/DDBJ databases">
        <title>Extensive intraspecific genome diversity in a model arbuscular mycorrhizal fungus.</title>
        <authorList>
            <person name="Chen E.C."/>
            <person name="Morin E."/>
            <person name="Beaudet D."/>
            <person name="Noel J."/>
            <person name="Ndikumana S."/>
            <person name="Charron P."/>
            <person name="St-Onge C."/>
            <person name="Giorgi J."/>
            <person name="Grigoriev I.V."/>
            <person name="Roux C."/>
            <person name="Martin F.M."/>
            <person name="Corradi N."/>
        </authorList>
    </citation>
    <scope>NUCLEOTIDE SEQUENCE [LARGE SCALE GENOMIC DNA]</scope>
    <source>
        <strain evidence="2 3">A5</strain>
    </source>
</reference>
<keyword evidence="1" id="KW-0472">Membrane</keyword>
<sequence length="139" mass="16090">MCDTKRPARNSKVKAKLTELEEIFTTTSNDMEWQHIRTEALYTLSKEQGKAVRKKRDKTGRVNRLDIIGKNTLIEFQTETSFRVILFLVMSIILTGFNFVKSSGQNNFKIFFVLLRDLQQGNGSGNNEFGTRIIWCYVD</sequence>
<comment type="caution">
    <text evidence="2">The sequence shown here is derived from an EMBL/GenBank/DDBJ whole genome shotgun (WGS) entry which is preliminary data.</text>
</comment>
<evidence type="ECO:0000313" key="3">
    <source>
        <dbReference type="Proteomes" id="UP000232722"/>
    </source>
</evidence>
<keyword evidence="1" id="KW-0812">Transmembrane</keyword>
<keyword evidence="1" id="KW-1133">Transmembrane helix</keyword>
<dbReference type="EMBL" id="LLXJ01001618">
    <property type="protein sequence ID" value="PKC01410.1"/>
    <property type="molecule type" value="Genomic_DNA"/>
</dbReference>
<proteinExistence type="predicted"/>
<accession>A0A2N0P3L3</accession>
<feature type="transmembrane region" description="Helical" evidence="1">
    <location>
        <begin position="80"/>
        <end position="100"/>
    </location>
</feature>
<organism evidence="2 3">
    <name type="scientific">Rhizophagus irregularis</name>
    <dbReference type="NCBI Taxonomy" id="588596"/>
    <lineage>
        <taxon>Eukaryota</taxon>
        <taxon>Fungi</taxon>
        <taxon>Fungi incertae sedis</taxon>
        <taxon>Mucoromycota</taxon>
        <taxon>Glomeromycotina</taxon>
        <taxon>Glomeromycetes</taxon>
        <taxon>Glomerales</taxon>
        <taxon>Glomeraceae</taxon>
        <taxon>Rhizophagus</taxon>
    </lineage>
</organism>
<name>A0A2N0P3L3_9GLOM</name>
<protein>
    <submittedName>
        <fullName evidence="2">Uncharacterized protein</fullName>
    </submittedName>
</protein>
<reference evidence="2 3" key="1">
    <citation type="submission" date="2016-04" db="EMBL/GenBank/DDBJ databases">
        <title>Genome analyses suggest a sexual origin of heterokaryosis in a supposedly ancient asexual fungus.</title>
        <authorList>
            <person name="Ropars J."/>
            <person name="Sedzielewska K."/>
            <person name="Noel J."/>
            <person name="Charron P."/>
            <person name="Farinelli L."/>
            <person name="Marton T."/>
            <person name="Kruger M."/>
            <person name="Pelin A."/>
            <person name="Brachmann A."/>
            <person name="Corradi N."/>
        </authorList>
    </citation>
    <scope>NUCLEOTIDE SEQUENCE [LARGE SCALE GENOMIC DNA]</scope>
    <source>
        <strain evidence="2 3">A5</strain>
    </source>
</reference>
<evidence type="ECO:0000313" key="2">
    <source>
        <dbReference type="EMBL" id="PKC01410.1"/>
    </source>
</evidence>
<dbReference type="VEuPathDB" id="FungiDB:RhiirFUN_011457"/>
<dbReference type="Proteomes" id="UP000232722">
    <property type="component" value="Unassembled WGS sequence"/>
</dbReference>